<feature type="chain" id="PRO_5004061560" evidence="5">
    <location>
        <begin position="29"/>
        <end position="116"/>
    </location>
</feature>
<sequence>MRTAATFAAVVAISALFSAAVFTQQALAQQQDESAAHNPVDLGKTTFAQKCSHCHGPNMVNSGTITPDLRRFPDDQPRFVTTVKQGKNGRMPPWGDILSDDEITALWAYVSSRRTQ</sequence>
<keyword evidence="5" id="KW-0732">Signal</keyword>
<dbReference type="SUPFAM" id="SSF46626">
    <property type="entry name" value="Cytochrome c"/>
    <property type="match status" value="1"/>
</dbReference>
<dbReference type="Proteomes" id="UP000011841">
    <property type="component" value="Chromosome"/>
</dbReference>
<dbReference type="PANTHER" id="PTHR33751">
    <property type="entry name" value="CBB3-TYPE CYTOCHROME C OXIDASE SUBUNIT FIXP"/>
    <property type="match status" value="1"/>
</dbReference>
<evidence type="ECO:0000259" key="6">
    <source>
        <dbReference type="PROSITE" id="PS51007"/>
    </source>
</evidence>
<evidence type="ECO:0000256" key="5">
    <source>
        <dbReference type="SAM" id="SignalP"/>
    </source>
</evidence>
<dbReference type="PROSITE" id="PS51007">
    <property type="entry name" value="CYTC"/>
    <property type="match status" value="1"/>
</dbReference>
<reference evidence="7 8" key="1">
    <citation type="journal article" date="2013" name="Appl. Environ. Microbiol.">
        <title>Genome analysis suggests that the soil oligotrophic bacterium Agromonas oligotrophica (Bradyrhizobium oligotrophicum) is a nitrogen-fixing symbiont of Aeschynomene indica.</title>
        <authorList>
            <person name="Okubo T."/>
            <person name="Fukushima S."/>
            <person name="Itakura M."/>
            <person name="Oshima K."/>
            <person name="Longtonglang A."/>
            <person name="Teaumroong N."/>
            <person name="Mitsui H."/>
            <person name="Hattori M."/>
            <person name="Hattori R."/>
            <person name="Hattori T."/>
            <person name="Minamisawa K."/>
        </authorList>
    </citation>
    <scope>NUCLEOTIDE SEQUENCE [LARGE SCALE GENOMIC DNA]</scope>
    <source>
        <strain evidence="7 8">S58</strain>
    </source>
</reference>
<organism evidence="7 8">
    <name type="scientific">Bradyrhizobium oligotrophicum S58</name>
    <dbReference type="NCBI Taxonomy" id="1245469"/>
    <lineage>
        <taxon>Bacteria</taxon>
        <taxon>Pseudomonadati</taxon>
        <taxon>Pseudomonadota</taxon>
        <taxon>Alphaproteobacteria</taxon>
        <taxon>Hyphomicrobiales</taxon>
        <taxon>Nitrobacteraceae</taxon>
        <taxon>Bradyrhizobium</taxon>
    </lineage>
</organism>
<proteinExistence type="predicted"/>
<dbReference type="KEGG" id="aol:S58_22270"/>
<dbReference type="AlphaFoldDB" id="M4Z4A8"/>
<name>M4Z4A8_9BRAD</name>
<dbReference type="EMBL" id="AP012603">
    <property type="protein sequence ID" value="BAM88233.1"/>
    <property type="molecule type" value="Genomic_DNA"/>
</dbReference>
<evidence type="ECO:0000256" key="1">
    <source>
        <dbReference type="ARBA" id="ARBA00022617"/>
    </source>
</evidence>
<keyword evidence="8" id="KW-1185">Reference proteome</keyword>
<feature type="domain" description="Cytochrome c" evidence="6">
    <location>
        <begin position="38"/>
        <end position="114"/>
    </location>
</feature>
<evidence type="ECO:0000256" key="2">
    <source>
        <dbReference type="ARBA" id="ARBA00022723"/>
    </source>
</evidence>
<gene>
    <name evidence="7" type="ORF">S58_22270</name>
</gene>
<feature type="signal peptide" evidence="5">
    <location>
        <begin position="1"/>
        <end position="28"/>
    </location>
</feature>
<dbReference type="GO" id="GO:0009055">
    <property type="term" value="F:electron transfer activity"/>
    <property type="evidence" value="ECO:0007669"/>
    <property type="project" value="InterPro"/>
</dbReference>
<dbReference type="HOGENOM" id="CLU_101159_6_2_5"/>
<dbReference type="PATRIC" id="fig|1245469.3.peg.2282"/>
<dbReference type="GO" id="GO:0046872">
    <property type="term" value="F:metal ion binding"/>
    <property type="evidence" value="ECO:0007669"/>
    <property type="project" value="UniProtKB-KW"/>
</dbReference>
<protein>
    <submittedName>
        <fullName evidence="7">Putative cytochrome c like protein</fullName>
    </submittedName>
</protein>
<keyword evidence="1 4" id="KW-0349">Heme</keyword>
<dbReference type="InterPro" id="IPR050597">
    <property type="entry name" value="Cytochrome_c_Oxidase_Subunit"/>
</dbReference>
<dbReference type="PANTHER" id="PTHR33751:SF13">
    <property type="entry name" value="CYTOCHROME BC1 COMPLEX CYTOCHROME C SUBUNIT"/>
    <property type="match status" value="1"/>
</dbReference>
<keyword evidence="3 4" id="KW-0408">Iron</keyword>
<dbReference type="eggNOG" id="COG2010">
    <property type="taxonomic scope" value="Bacteria"/>
</dbReference>
<keyword evidence="2 4" id="KW-0479">Metal-binding</keyword>
<dbReference type="GO" id="GO:0020037">
    <property type="term" value="F:heme binding"/>
    <property type="evidence" value="ECO:0007669"/>
    <property type="project" value="InterPro"/>
</dbReference>
<evidence type="ECO:0000256" key="3">
    <source>
        <dbReference type="ARBA" id="ARBA00023004"/>
    </source>
</evidence>
<dbReference type="Pfam" id="PF13442">
    <property type="entry name" value="Cytochrome_CBB3"/>
    <property type="match status" value="1"/>
</dbReference>
<evidence type="ECO:0000313" key="7">
    <source>
        <dbReference type="EMBL" id="BAM88233.1"/>
    </source>
</evidence>
<accession>M4Z4A8</accession>
<evidence type="ECO:0000256" key="4">
    <source>
        <dbReference type="PROSITE-ProRule" id="PRU00433"/>
    </source>
</evidence>
<dbReference type="STRING" id="1245469.S58_22270"/>
<dbReference type="InterPro" id="IPR036909">
    <property type="entry name" value="Cyt_c-like_dom_sf"/>
</dbReference>
<dbReference type="Gene3D" id="1.10.760.10">
    <property type="entry name" value="Cytochrome c-like domain"/>
    <property type="match status" value="1"/>
</dbReference>
<dbReference type="InterPro" id="IPR009056">
    <property type="entry name" value="Cyt_c-like_dom"/>
</dbReference>
<evidence type="ECO:0000313" key="8">
    <source>
        <dbReference type="Proteomes" id="UP000011841"/>
    </source>
</evidence>